<dbReference type="Proteomes" id="UP001285441">
    <property type="component" value="Unassembled WGS sequence"/>
</dbReference>
<evidence type="ECO:0000256" key="1">
    <source>
        <dbReference type="SAM" id="SignalP"/>
    </source>
</evidence>
<dbReference type="InterPro" id="IPR000757">
    <property type="entry name" value="Beta-glucanase-like"/>
</dbReference>
<feature type="chain" id="PRO_5042281637" evidence="1">
    <location>
        <begin position="21"/>
        <end position="287"/>
    </location>
</feature>
<dbReference type="InterPro" id="IPR013320">
    <property type="entry name" value="ConA-like_dom_sf"/>
</dbReference>
<keyword evidence="4" id="KW-1185">Reference proteome</keyword>
<dbReference type="GO" id="GO:0005975">
    <property type="term" value="P:carbohydrate metabolic process"/>
    <property type="evidence" value="ECO:0007669"/>
    <property type="project" value="InterPro"/>
</dbReference>
<proteinExistence type="predicted"/>
<organism evidence="3 4">
    <name type="scientific">Podospora didyma</name>
    <dbReference type="NCBI Taxonomy" id="330526"/>
    <lineage>
        <taxon>Eukaryota</taxon>
        <taxon>Fungi</taxon>
        <taxon>Dikarya</taxon>
        <taxon>Ascomycota</taxon>
        <taxon>Pezizomycotina</taxon>
        <taxon>Sordariomycetes</taxon>
        <taxon>Sordariomycetidae</taxon>
        <taxon>Sordariales</taxon>
        <taxon>Podosporaceae</taxon>
        <taxon>Podospora</taxon>
    </lineage>
</organism>
<name>A0AAE0P563_9PEZI</name>
<dbReference type="Pfam" id="PF26113">
    <property type="entry name" value="GH16_XgeA"/>
    <property type="match status" value="1"/>
</dbReference>
<reference evidence="3" key="1">
    <citation type="journal article" date="2023" name="Mol. Phylogenet. Evol.">
        <title>Genome-scale phylogeny and comparative genomics of the fungal order Sordariales.</title>
        <authorList>
            <person name="Hensen N."/>
            <person name="Bonometti L."/>
            <person name="Westerberg I."/>
            <person name="Brannstrom I.O."/>
            <person name="Guillou S."/>
            <person name="Cros-Aarteil S."/>
            <person name="Calhoun S."/>
            <person name="Haridas S."/>
            <person name="Kuo A."/>
            <person name="Mondo S."/>
            <person name="Pangilinan J."/>
            <person name="Riley R."/>
            <person name="LaButti K."/>
            <person name="Andreopoulos B."/>
            <person name="Lipzen A."/>
            <person name="Chen C."/>
            <person name="Yan M."/>
            <person name="Daum C."/>
            <person name="Ng V."/>
            <person name="Clum A."/>
            <person name="Steindorff A."/>
            <person name="Ohm R.A."/>
            <person name="Martin F."/>
            <person name="Silar P."/>
            <person name="Natvig D.O."/>
            <person name="Lalanne C."/>
            <person name="Gautier V."/>
            <person name="Ament-Velasquez S.L."/>
            <person name="Kruys A."/>
            <person name="Hutchinson M.I."/>
            <person name="Powell A.J."/>
            <person name="Barry K."/>
            <person name="Miller A.N."/>
            <person name="Grigoriev I.V."/>
            <person name="Debuchy R."/>
            <person name="Gladieux P."/>
            <person name="Hiltunen Thoren M."/>
            <person name="Johannesson H."/>
        </authorList>
    </citation>
    <scope>NUCLEOTIDE SEQUENCE</scope>
    <source>
        <strain evidence="3">CBS 232.78</strain>
    </source>
</reference>
<sequence>MVRGFHLASIICMLLETARAAIPQLTNYHVVWADDFNGPQGSATDRSYWNQITPTKNSNGELQRYTDSPANAHLSGDGQLYIIPKRSPNDNTWTSARLESTGSWVCPPGKAMVYQAEIRVPDFSTGSAQFKGLWPAFWALGNSVRWQNVRWPQCGEWDILEAASPLRGQNQGTLHFLDAGGHLNSSLQNRVAYQGGAYHTWALKVDRRSGDWRQQKLTWYLDGNPFHSVTGAQIGHLQQWTELAYMKFFVILNVAVGGGFPGNPTAATVGGYEASMRVRYVGVYESN</sequence>
<dbReference type="AlphaFoldDB" id="A0AAE0P563"/>
<dbReference type="SUPFAM" id="SSF49899">
    <property type="entry name" value="Concanavalin A-like lectins/glucanases"/>
    <property type="match status" value="1"/>
</dbReference>
<dbReference type="PANTHER" id="PTHR10963">
    <property type="entry name" value="GLYCOSYL HYDROLASE-RELATED"/>
    <property type="match status" value="1"/>
</dbReference>
<accession>A0AAE0P563</accession>
<keyword evidence="3" id="KW-0378">Hydrolase</keyword>
<dbReference type="Gene3D" id="2.60.120.200">
    <property type="match status" value="1"/>
</dbReference>
<evidence type="ECO:0000313" key="4">
    <source>
        <dbReference type="Proteomes" id="UP001285441"/>
    </source>
</evidence>
<feature type="domain" description="GH16" evidence="2">
    <location>
        <begin position="15"/>
        <end position="287"/>
    </location>
</feature>
<gene>
    <name evidence="3" type="ORF">B0H63DRAFT_516724</name>
</gene>
<feature type="signal peptide" evidence="1">
    <location>
        <begin position="1"/>
        <end position="20"/>
    </location>
</feature>
<dbReference type="EMBL" id="JAULSW010000001">
    <property type="protein sequence ID" value="KAK3393537.1"/>
    <property type="molecule type" value="Genomic_DNA"/>
</dbReference>
<comment type="caution">
    <text evidence="3">The sequence shown here is derived from an EMBL/GenBank/DDBJ whole genome shotgun (WGS) entry which is preliminary data.</text>
</comment>
<dbReference type="PANTHER" id="PTHR10963:SF60">
    <property type="entry name" value="GRAM-NEGATIVE BACTERIA-BINDING PROTEIN 1-RELATED"/>
    <property type="match status" value="1"/>
</dbReference>
<keyword evidence="1" id="KW-0732">Signal</keyword>
<protein>
    <submittedName>
        <fullName evidence="3">Glycoside hydrolase family 16 protein</fullName>
    </submittedName>
</protein>
<evidence type="ECO:0000259" key="2">
    <source>
        <dbReference type="PROSITE" id="PS51762"/>
    </source>
</evidence>
<dbReference type="InterPro" id="IPR050546">
    <property type="entry name" value="Glycosyl_Hydrlase_16"/>
</dbReference>
<evidence type="ECO:0000313" key="3">
    <source>
        <dbReference type="EMBL" id="KAK3393537.1"/>
    </source>
</evidence>
<reference evidence="3" key="2">
    <citation type="submission" date="2023-06" db="EMBL/GenBank/DDBJ databases">
        <authorList>
            <consortium name="Lawrence Berkeley National Laboratory"/>
            <person name="Haridas S."/>
            <person name="Hensen N."/>
            <person name="Bonometti L."/>
            <person name="Westerberg I."/>
            <person name="Brannstrom I.O."/>
            <person name="Guillou S."/>
            <person name="Cros-Aarteil S."/>
            <person name="Calhoun S."/>
            <person name="Kuo A."/>
            <person name="Mondo S."/>
            <person name="Pangilinan J."/>
            <person name="Riley R."/>
            <person name="LaButti K."/>
            <person name="Andreopoulos B."/>
            <person name="Lipzen A."/>
            <person name="Chen C."/>
            <person name="Yanf M."/>
            <person name="Daum C."/>
            <person name="Ng V."/>
            <person name="Clum A."/>
            <person name="Steindorff A."/>
            <person name="Ohm R."/>
            <person name="Martin F."/>
            <person name="Silar P."/>
            <person name="Natvig D."/>
            <person name="Lalanne C."/>
            <person name="Gautier V."/>
            <person name="Ament-velasquez S.L."/>
            <person name="Kruys A."/>
            <person name="Hutchinson M.I."/>
            <person name="Powell A.J."/>
            <person name="Barry K."/>
            <person name="Miller A.N."/>
            <person name="Grigoriev I.V."/>
            <person name="Debuchy R."/>
            <person name="Gladieux P."/>
            <person name="Thoren M.H."/>
            <person name="Johannesson H."/>
        </authorList>
    </citation>
    <scope>NUCLEOTIDE SEQUENCE</scope>
    <source>
        <strain evidence="3">CBS 232.78</strain>
    </source>
</reference>
<dbReference type="GO" id="GO:0004553">
    <property type="term" value="F:hydrolase activity, hydrolyzing O-glycosyl compounds"/>
    <property type="evidence" value="ECO:0007669"/>
    <property type="project" value="InterPro"/>
</dbReference>
<dbReference type="PROSITE" id="PS51762">
    <property type="entry name" value="GH16_2"/>
    <property type="match status" value="1"/>
</dbReference>